<comment type="cofactor">
    <cofactor evidence="1">
        <name>L-ascorbate</name>
        <dbReference type="ChEBI" id="CHEBI:38290"/>
    </cofactor>
</comment>
<evidence type="ECO:0000256" key="11">
    <source>
        <dbReference type="ARBA" id="ARBA00023004"/>
    </source>
</evidence>
<dbReference type="Gene3D" id="6.10.140.1460">
    <property type="match status" value="1"/>
</dbReference>
<keyword evidence="6" id="KW-0479">Metal-binding</keyword>
<evidence type="ECO:0000256" key="7">
    <source>
        <dbReference type="ARBA" id="ARBA00022824"/>
    </source>
</evidence>
<keyword evidence="10" id="KW-0560">Oxidoreductase</keyword>
<dbReference type="EC" id="1.14.11.2" evidence="5"/>
<evidence type="ECO:0000256" key="4">
    <source>
        <dbReference type="ARBA" id="ARBA00006511"/>
    </source>
</evidence>
<dbReference type="GO" id="GO:0004656">
    <property type="term" value="F:procollagen-proline 4-dioxygenase activity"/>
    <property type="evidence" value="ECO:0007669"/>
    <property type="project" value="UniProtKB-EC"/>
</dbReference>
<dbReference type="GO" id="GO:0005506">
    <property type="term" value="F:iron ion binding"/>
    <property type="evidence" value="ECO:0007669"/>
    <property type="project" value="InterPro"/>
</dbReference>
<dbReference type="GO" id="GO:0005788">
    <property type="term" value="C:endoplasmic reticulum lumen"/>
    <property type="evidence" value="ECO:0007669"/>
    <property type="project" value="UniProtKB-SubCell"/>
</dbReference>
<reference evidence="14" key="1">
    <citation type="journal article" date="2021" name="Sci. Adv.">
        <title>The American lobster genome reveals insights on longevity, neural, and immune adaptations.</title>
        <authorList>
            <person name="Polinski J.M."/>
            <person name="Zimin A.V."/>
            <person name="Clark K.F."/>
            <person name="Kohn A.B."/>
            <person name="Sadowski N."/>
            <person name="Timp W."/>
            <person name="Ptitsyn A."/>
            <person name="Khanna P."/>
            <person name="Romanova D.Y."/>
            <person name="Williams P."/>
            <person name="Greenwood S.J."/>
            <person name="Moroz L.L."/>
            <person name="Walt D.R."/>
            <person name="Bodnar A.G."/>
        </authorList>
    </citation>
    <scope>NUCLEOTIDE SEQUENCE</scope>
    <source>
        <strain evidence="14">GMGI-L3</strain>
    </source>
</reference>
<feature type="non-terminal residue" evidence="14">
    <location>
        <position position="505"/>
    </location>
</feature>
<proteinExistence type="inferred from homology"/>
<dbReference type="InterPro" id="IPR013547">
    <property type="entry name" value="P4H_N"/>
</dbReference>
<sequence length="505" mass="57208">YLQDYEQVSAEGPATDEVMMERLAGNPVHAFHLMKRITVDWRHIEDQAKVDHWRGVEEAMRNVGVGVKLPREEDLHGAAQALIRLHDVYNLNMTQLVRGNVWGVESTAEMTSQDCLFMGKHSFNLGLYPRAIQWFEEAYTLAGEESNTTVTQEQVNMFLNTAIKAYDENIASQVDNEEEEVHKEDFSASLRDDHNKKKNEKVPKYRLGVDLTPPEDAANFQALCRGEQLLNESYQATLSCFYDSRDDHYLKLMPVKVERHHWHPELLTFHDVLTDNEIALIKLLAQPVLARAMVQGAQGKGNTISNTRTSKVGWLDDSVHPLVAKIGDRIQRISKLSTNMASEDAELLQVANYGIGGHYNPHHDYLLVDKTEKELLHNIHPRELVMGDRIATFMFYLSDVTRGGATAFPRLGTAVWPSKGSAAFWFNLKKSGHADIATLHGACPVVHGSKWGIKQQVDQRARTILEEEMWNVPGRIVEDVKKASVHLRLKGFRPSTSKRLPSIYV</sequence>
<dbReference type="GO" id="GO:0031418">
    <property type="term" value="F:L-ascorbic acid binding"/>
    <property type="evidence" value="ECO:0007669"/>
    <property type="project" value="UniProtKB-KW"/>
</dbReference>
<evidence type="ECO:0000256" key="6">
    <source>
        <dbReference type="ARBA" id="ARBA00022723"/>
    </source>
</evidence>
<dbReference type="SMART" id="SM00702">
    <property type="entry name" value="P4Hc"/>
    <property type="match status" value="1"/>
</dbReference>
<evidence type="ECO:0000256" key="5">
    <source>
        <dbReference type="ARBA" id="ARBA00012269"/>
    </source>
</evidence>
<dbReference type="Gene3D" id="2.60.120.620">
    <property type="entry name" value="q2cbj1_9rhob like domain"/>
    <property type="match status" value="1"/>
</dbReference>
<keyword evidence="15" id="KW-1185">Reference proteome</keyword>
<evidence type="ECO:0000313" key="14">
    <source>
        <dbReference type="EMBL" id="KAG7176015.1"/>
    </source>
</evidence>
<dbReference type="AlphaFoldDB" id="A0A8J5N8S6"/>
<protein>
    <recommendedName>
        <fullName evidence="5">procollagen-proline 4-dioxygenase</fullName>
        <ecNumber evidence="5">1.14.11.2</ecNumber>
    </recommendedName>
</protein>
<dbReference type="InterPro" id="IPR044862">
    <property type="entry name" value="Pro_4_hyd_alph_FE2OG_OXY"/>
</dbReference>
<dbReference type="PROSITE" id="PS51471">
    <property type="entry name" value="FE2OG_OXY"/>
    <property type="match status" value="1"/>
</dbReference>
<accession>A0A8J5N8S6</accession>
<dbReference type="Pfam" id="PF08336">
    <property type="entry name" value="P4Ha_N"/>
    <property type="match status" value="1"/>
</dbReference>
<keyword evidence="9" id="KW-0223">Dioxygenase</keyword>
<dbReference type="PANTHER" id="PTHR10869">
    <property type="entry name" value="PROLYL 4-HYDROXYLASE ALPHA SUBUNIT"/>
    <property type="match status" value="1"/>
</dbReference>
<dbReference type="InterPro" id="IPR006620">
    <property type="entry name" value="Pro_4_hyd_alph"/>
</dbReference>
<dbReference type="InterPro" id="IPR011990">
    <property type="entry name" value="TPR-like_helical_dom_sf"/>
</dbReference>
<dbReference type="FunFam" id="2.60.120.620:FF:000011">
    <property type="entry name" value="Prolyl alpha subunit"/>
    <property type="match status" value="1"/>
</dbReference>
<keyword evidence="11" id="KW-0408">Iron</keyword>
<comment type="function">
    <text evidence="2">Catalyzes the post-translational formation of 4-hydroxyproline in -Xaa-Pro-Gly- sequences in collagens and other proteins.</text>
</comment>
<keyword evidence="12" id="KW-0325">Glycoprotein</keyword>
<evidence type="ECO:0000256" key="10">
    <source>
        <dbReference type="ARBA" id="ARBA00023002"/>
    </source>
</evidence>
<evidence type="ECO:0000256" key="8">
    <source>
        <dbReference type="ARBA" id="ARBA00022896"/>
    </source>
</evidence>
<comment type="caution">
    <text evidence="14">The sequence shown here is derived from an EMBL/GenBank/DDBJ whole genome shotgun (WGS) entry which is preliminary data.</text>
</comment>
<comment type="similarity">
    <text evidence="4">Belongs to the P4HA family.</text>
</comment>
<dbReference type="Gene3D" id="1.25.40.10">
    <property type="entry name" value="Tetratricopeptide repeat domain"/>
    <property type="match status" value="1"/>
</dbReference>
<evidence type="ECO:0000256" key="3">
    <source>
        <dbReference type="ARBA" id="ARBA00004319"/>
    </source>
</evidence>
<evidence type="ECO:0000256" key="2">
    <source>
        <dbReference type="ARBA" id="ARBA00002035"/>
    </source>
</evidence>
<dbReference type="Pfam" id="PF13640">
    <property type="entry name" value="2OG-FeII_Oxy_3"/>
    <property type="match status" value="1"/>
</dbReference>
<dbReference type="InterPro" id="IPR045054">
    <property type="entry name" value="P4HA-like"/>
</dbReference>
<name>A0A8J5N8S6_HOMAM</name>
<comment type="subcellular location">
    <subcellularLocation>
        <location evidence="3">Endoplasmic reticulum lumen</location>
    </subcellularLocation>
</comment>
<dbReference type="InterPro" id="IPR005123">
    <property type="entry name" value="Oxoglu/Fe-dep_dioxygenase_dom"/>
</dbReference>
<dbReference type="EMBL" id="JAHLQT010004419">
    <property type="protein sequence ID" value="KAG7176015.1"/>
    <property type="molecule type" value="Genomic_DNA"/>
</dbReference>
<organism evidence="14 15">
    <name type="scientific">Homarus americanus</name>
    <name type="common">American lobster</name>
    <dbReference type="NCBI Taxonomy" id="6706"/>
    <lineage>
        <taxon>Eukaryota</taxon>
        <taxon>Metazoa</taxon>
        <taxon>Ecdysozoa</taxon>
        <taxon>Arthropoda</taxon>
        <taxon>Crustacea</taxon>
        <taxon>Multicrustacea</taxon>
        <taxon>Malacostraca</taxon>
        <taxon>Eumalacostraca</taxon>
        <taxon>Eucarida</taxon>
        <taxon>Decapoda</taxon>
        <taxon>Pleocyemata</taxon>
        <taxon>Astacidea</taxon>
        <taxon>Nephropoidea</taxon>
        <taxon>Nephropidae</taxon>
        <taxon>Homarus</taxon>
    </lineage>
</organism>
<evidence type="ECO:0000313" key="15">
    <source>
        <dbReference type="Proteomes" id="UP000747542"/>
    </source>
</evidence>
<dbReference type="Proteomes" id="UP000747542">
    <property type="component" value="Unassembled WGS sequence"/>
</dbReference>
<keyword evidence="8" id="KW-0847">Vitamin C</keyword>
<gene>
    <name evidence="14" type="primary">P4HA2-L3</name>
    <name evidence="14" type="ORF">Hamer_G016978</name>
</gene>
<feature type="domain" description="Fe2OG dioxygenase" evidence="13">
    <location>
        <begin position="344"/>
        <end position="473"/>
    </location>
</feature>
<evidence type="ECO:0000256" key="1">
    <source>
        <dbReference type="ARBA" id="ARBA00001961"/>
    </source>
</evidence>
<keyword evidence="7" id="KW-0256">Endoplasmic reticulum</keyword>
<evidence type="ECO:0000256" key="12">
    <source>
        <dbReference type="ARBA" id="ARBA00023180"/>
    </source>
</evidence>
<dbReference type="PANTHER" id="PTHR10869:SF244">
    <property type="entry name" value="PROLYL 4-HYDROXYLASE SUBUNIT ALPHA-2"/>
    <property type="match status" value="1"/>
</dbReference>
<evidence type="ECO:0000259" key="13">
    <source>
        <dbReference type="PROSITE" id="PS51471"/>
    </source>
</evidence>
<evidence type="ECO:0000256" key="9">
    <source>
        <dbReference type="ARBA" id="ARBA00022964"/>
    </source>
</evidence>